<protein>
    <submittedName>
        <fullName evidence="1">Uncharacterized protein</fullName>
    </submittedName>
</protein>
<dbReference type="Proteomes" id="UP000005326">
    <property type="component" value="Unassembled WGS sequence"/>
</dbReference>
<evidence type="ECO:0000313" key="2">
    <source>
        <dbReference type="Proteomes" id="UP000005326"/>
    </source>
</evidence>
<accession>B0MQ95</accession>
<comment type="caution">
    <text evidence="1">The sequence shown here is derived from an EMBL/GenBank/DDBJ whole genome shotgun (WGS) entry which is preliminary data.</text>
</comment>
<gene>
    <name evidence="1" type="ORF">EUBSIR_02011</name>
</gene>
<reference evidence="1" key="1">
    <citation type="submission" date="2007-10" db="EMBL/GenBank/DDBJ databases">
        <authorList>
            <person name="Fulton L."/>
            <person name="Clifton S."/>
            <person name="Fulton B."/>
            <person name="Xu J."/>
            <person name="Minx P."/>
            <person name="Pepin K.H."/>
            <person name="Johnson M."/>
            <person name="Thiruvilangam P."/>
            <person name="Bhonagiri V."/>
            <person name="Nash W.E."/>
            <person name="Mardis E.R."/>
            <person name="Wilson R.K."/>
        </authorList>
    </citation>
    <scope>NUCLEOTIDE SEQUENCE [LARGE SCALE GENOMIC DNA]</scope>
    <source>
        <strain evidence="1">DSM 15702</strain>
    </source>
</reference>
<evidence type="ECO:0000313" key="1">
    <source>
        <dbReference type="EMBL" id="EDS00074.1"/>
    </source>
</evidence>
<sequence length="50" mass="5766">MNLSLSAKKYGCKSMQNIHHVTDSGIYVKNILKTALKATIYMQRNLDFYL</sequence>
<organism evidence="1 2">
    <name type="scientific">[Eubacterium] siraeum DSM 15702</name>
    <dbReference type="NCBI Taxonomy" id="428128"/>
    <lineage>
        <taxon>Bacteria</taxon>
        <taxon>Bacillati</taxon>
        <taxon>Bacillota</taxon>
        <taxon>Clostridia</taxon>
        <taxon>Eubacteriales</taxon>
        <taxon>Oscillospiraceae</taxon>
        <taxon>Oscillospiraceae incertae sedis</taxon>
    </lineage>
</organism>
<dbReference type="EMBL" id="ABCA03000051">
    <property type="protein sequence ID" value="EDS00074.1"/>
    <property type="molecule type" value="Genomic_DNA"/>
</dbReference>
<dbReference type="AlphaFoldDB" id="B0MQ95"/>
<reference evidence="1" key="2">
    <citation type="submission" date="2014-06" db="EMBL/GenBank/DDBJ databases">
        <title>Draft genome sequence of Eubacterium siraeum (DSM 15702).</title>
        <authorList>
            <person name="Sudarsanam P."/>
            <person name="Ley R."/>
            <person name="Guruge J."/>
            <person name="Turnbaugh P.J."/>
            <person name="Mahowald M."/>
            <person name="Liep D."/>
            <person name="Gordon J."/>
        </authorList>
    </citation>
    <scope>NUCLEOTIDE SEQUENCE</scope>
    <source>
        <strain evidence="1">DSM 15702</strain>
    </source>
</reference>
<keyword evidence="2" id="KW-1185">Reference proteome</keyword>
<proteinExistence type="predicted"/>
<name>B0MQ95_9FIRM</name>